<proteinExistence type="predicted"/>
<sequence length="48" mass="5849">MNGEAIFEINRAVSYVYQHCTIANYLFFKQQYNLIFKIWVVVSCQWRI</sequence>
<accession>A0A915YJ79</accession>
<protein>
    <submittedName>
        <fullName evidence="1">Uncharacterized protein</fullName>
    </submittedName>
</protein>
<keyword evidence="2" id="KW-1185">Reference proteome</keyword>
<dbReference type="Proteomes" id="UP001060919">
    <property type="component" value="Chromosome"/>
</dbReference>
<dbReference type="EMBL" id="AP026867">
    <property type="protein sequence ID" value="BDS13987.1"/>
    <property type="molecule type" value="Genomic_DNA"/>
</dbReference>
<gene>
    <name evidence="1" type="ORF">AsAng_0047500</name>
</gene>
<reference evidence="1" key="1">
    <citation type="submission" date="2022-09" db="EMBL/GenBank/DDBJ databases">
        <title>Aureispira anguillicida sp. nov., isolated from Leptocephalus of Japanese eel Anguilla japonica.</title>
        <authorList>
            <person name="Yuasa K."/>
            <person name="Mekata T."/>
            <person name="Ikunari K."/>
        </authorList>
    </citation>
    <scope>NUCLEOTIDE SEQUENCE</scope>
    <source>
        <strain evidence="1">EL160426</strain>
    </source>
</reference>
<evidence type="ECO:0000313" key="1">
    <source>
        <dbReference type="EMBL" id="BDS13987.1"/>
    </source>
</evidence>
<evidence type="ECO:0000313" key="2">
    <source>
        <dbReference type="Proteomes" id="UP001060919"/>
    </source>
</evidence>
<organism evidence="1 2">
    <name type="scientific">Aureispira anguillae</name>
    <dbReference type="NCBI Taxonomy" id="2864201"/>
    <lineage>
        <taxon>Bacteria</taxon>
        <taxon>Pseudomonadati</taxon>
        <taxon>Bacteroidota</taxon>
        <taxon>Saprospiria</taxon>
        <taxon>Saprospirales</taxon>
        <taxon>Saprospiraceae</taxon>
        <taxon>Aureispira</taxon>
    </lineage>
</organism>
<name>A0A915YJ79_9BACT</name>
<dbReference type="KEGG" id="aup:AsAng_0047500"/>
<dbReference type="AlphaFoldDB" id="A0A915YJ79"/>